<protein>
    <submittedName>
        <fullName evidence="12">NADH-quinone oxidoreductase subunit M</fullName>
    </submittedName>
</protein>
<dbReference type="GO" id="GO:0012505">
    <property type="term" value="C:endomembrane system"/>
    <property type="evidence" value="ECO:0007669"/>
    <property type="project" value="UniProtKB-SubCell"/>
</dbReference>
<dbReference type="AlphaFoldDB" id="A0A2I7N4K5"/>
<feature type="transmembrane region" description="Helical" evidence="9">
    <location>
        <begin position="197"/>
        <end position="219"/>
    </location>
</feature>
<feature type="transmembrane region" description="Helical" evidence="9">
    <location>
        <begin position="82"/>
        <end position="102"/>
    </location>
</feature>
<dbReference type="GO" id="GO:0016020">
    <property type="term" value="C:membrane"/>
    <property type="evidence" value="ECO:0007669"/>
    <property type="project" value="UniProtKB-SubCell"/>
</dbReference>
<feature type="transmembrane region" description="Helical" evidence="9">
    <location>
        <begin position="374"/>
        <end position="390"/>
    </location>
</feature>
<evidence type="ECO:0000259" key="11">
    <source>
        <dbReference type="Pfam" id="PF01059"/>
    </source>
</evidence>
<feature type="domain" description="NADH:quinone oxidoreductase/Mrp antiporter transmembrane" evidence="10">
    <location>
        <begin position="129"/>
        <end position="420"/>
    </location>
</feature>
<reference evidence="13" key="1">
    <citation type="submission" date="2017-11" db="EMBL/GenBank/DDBJ databases">
        <authorList>
            <person name="Chan K.G."/>
            <person name="Lee L.S."/>
        </authorList>
    </citation>
    <scope>NUCLEOTIDE SEQUENCE [LARGE SCALE GENOMIC DNA]</scope>
    <source>
        <strain evidence="13">DSM 100970</strain>
    </source>
</reference>
<comment type="similarity">
    <text evidence="2">Belongs to the complex I subunit 4 family.</text>
</comment>
<dbReference type="InterPro" id="IPR003918">
    <property type="entry name" value="NADH_UbQ_OxRdtase"/>
</dbReference>
<evidence type="ECO:0000256" key="1">
    <source>
        <dbReference type="ARBA" id="ARBA00004127"/>
    </source>
</evidence>
<evidence type="ECO:0000256" key="8">
    <source>
        <dbReference type="RuleBase" id="RU000320"/>
    </source>
</evidence>
<dbReference type="InterPro" id="IPR000260">
    <property type="entry name" value="NADH4_N"/>
</dbReference>
<dbReference type="GO" id="GO:0015990">
    <property type="term" value="P:electron transport coupled proton transport"/>
    <property type="evidence" value="ECO:0007669"/>
    <property type="project" value="TreeGrafter"/>
</dbReference>
<name>A0A2I7N4K5_9NEIS</name>
<evidence type="ECO:0000256" key="4">
    <source>
        <dbReference type="ARBA" id="ARBA00022967"/>
    </source>
</evidence>
<dbReference type="PRINTS" id="PR01437">
    <property type="entry name" value="NUOXDRDTASE4"/>
</dbReference>
<keyword evidence="4" id="KW-1278">Translocase</keyword>
<dbReference type="Pfam" id="PF00361">
    <property type="entry name" value="Proton_antipo_M"/>
    <property type="match status" value="1"/>
</dbReference>
<evidence type="ECO:0000256" key="5">
    <source>
        <dbReference type="ARBA" id="ARBA00022989"/>
    </source>
</evidence>
<feature type="transmembrane region" description="Helical" evidence="9">
    <location>
        <begin position="109"/>
        <end position="127"/>
    </location>
</feature>
<feature type="transmembrane region" description="Helical" evidence="9">
    <location>
        <begin position="6"/>
        <end position="23"/>
    </location>
</feature>
<dbReference type="NCBIfam" id="NF004501">
    <property type="entry name" value="PRK05846.1-5"/>
    <property type="match status" value="1"/>
</dbReference>
<proteinExistence type="inferred from homology"/>
<feature type="transmembrane region" description="Helical" evidence="9">
    <location>
        <begin position="300"/>
        <end position="320"/>
    </location>
</feature>
<evidence type="ECO:0000313" key="13">
    <source>
        <dbReference type="Proteomes" id="UP000236655"/>
    </source>
</evidence>
<dbReference type="GO" id="GO:0008137">
    <property type="term" value="F:NADH dehydrogenase (ubiquinone) activity"/>
    <property type="evidence" value="ECO:0007669"/>
    <property type="project" value="InterPro"/>
</dbReference>
<keyword evidence="13" id="KW-1185">Reference proteome</keyword>
<feature type="transmembrane region" description="Helical" evidence="9">
    <location>
        <begin position="332"/>
        <end position="354"/>
    </location>
</feature>
<dbReference type="NCBIfam" id="NF004499">
    <property type="entry name" value="PRK05846.1-3"/>
    <property type="match status" value="1"/>
</dbReference>
<feature type="transmembrane region" description="Helical" evidence="9">
    <location>
        <begin position="32"/>
        <end position="52"/>
    </location>
</feature>
<dbReference type="PANTHER" id="PTHR43507:SF1">
    <property type="entry name" value="NADH-UBIQUINONE OXIDOREDUCTASE CHAIN 4"/>
    <property type="match status" value="1"/>
</dbReference>
<evidence type="ECO:0000313" key="12">
    <source>
        <dbReference type="EMBL" id="AUR51393.1"/>
    </source>
</evidence>
<evidence type="ECO:0000256" key="3">
    <source>
        <dbReference type="ARBA" id="ARBA00022692"/>
    </source>
</evidence>
<dbReference type="NCBIfam" id="TIGR01972">
    <property type="entry name" value="NDH_I_M"/>
    <property type="match status" value="1"/>
</dbReference>
<evidence type="ECO:0000259" key="10">
    <source>
        <dbReference type="Pfam" id="PF00361"/>
    </source>
</evidence>
<evidence type="ECO:0000256" key="7">
    <source>
        <dbReference type="ARBA" id="ARBA00023136"/>
    </source>
</evidence>
<feature type="transmembrane region" description="Helical" evidence="9">
    <location>
        <begin position="133"/>
        <end position="153"/>
    </location>
</feature>
<dbReference type="InterPro" id="IPR010227">
    <property type="entry name" value="NADH_Q_OxRdtase_chainM/4"/>
</dbReference>
<organism evidence="12 13">
    <name type="scientific">Aquella oligotrophica</name>
    <dbReference type="NCBI Taxonomy" id="2067065"/>
    <lineage>
        <taxon>Bacteria</taxon>
        <taxon>Pseudomonadati</taxon>
        <taxon>Pseudomonadota</taxon>
        <taxon>Betaproteobacteria</taxon>
        <taxon>Neisseriales</taxon>
        <taxon>Neisseriaceae</taxon>
        <taxon>Aquella</taxon>
    </lineage>
</organism>
<dbReference type="GO" id="GO:0042773">
    <property type="term" value="P:ATP synthesis coupled electron transport"/>
    <property type="evidence" value="ECO:0007669"/>
    <property type="project" value="InterPro"/>
</dbReference>
<feature type="transmembrane region" description="Helical" evidence="9">
    <location>
        <begin position="273"/>
        <end position="293"/>
    </location>
</feature>
<feature type="transmembrane region" description="Helical" evidence="9">
    <location>
        <begin position="240"/>
        <end position="261"/>
    </location>
</feature>
<feature type="transmembrane region" description="Helical" evidence="9">
    <location>
        <begin position="165"/>
        <end position="185"/>
    </location>
</feature>
<accession>A0A2I7N4K5</accession>
<keyword evidence="7 9" id="KW-0472">Membrane</keyword>
<dbReference type="Proteomes" id="UP000236655">
    <property type="component" value="Chromosome"/>
</dbReference>
<evidence type="ECO:0000256" key="9">
    <source>
        <dbReference type="SAM" id="Phobius"/>
    </source>
</evidence>
<evidence type="ECO:0000256" key="2">
    <source>
        <dbReference type="ARBA" id="ARBA00009025"/>
    </source>
</evidence>
<dbReference type="GO" id="GO:0048039">
    <property type="term" value="F:ubiquinone binding"/>
    <property type="evidence" value="ECO:0007669"/>
    <property type="project" value="TreeGrafter"/>
</dbReference>
<feature type="transmembrane region" description="Helical" evidence="9">
    <location>
        <begin position="410"/>
        <end position="429"/>
    </location>
</feature>
<gene>
    <name evidence="12" type="ORF">CUN60_03450</name>
</gene>
<dbReference type="EMBL" id="CP024847">
    <property type="protein sequence ID" value="AUR51393.1"/>
    <property type="molecule type" value="Genomic_DNA"/>
</dbReference>
<dbReference type="OrthoDB" id="9768329at2"/>
<dbReference type="RefSeq" id="WP_102950693.1">
    <property type="nucleotide sequence ID" value="NZ_CP024847.1"/>
</dbReference>
<keyword evidence="6" id="KW-0520">NAD</keyword>
<sequence length="495" mass="54561">MMNYLLSLTIWTPIVFGLITLLINKNDCLARYFALLGSIIAFLFSLLIFFGFDSSATSMQFQEMWPWVGSLNINYHLGVDGISMPFVVLNNFITVLVILAGFKVIKHKVSLYNSMFLMMTGFISGSFCALDAILFYVFFEAMLIPMYLIIGVWGSSNRVYAAIKFFLYTLIGSLLMLVALIYLYFKSNGNFEILSYYKLPLSITAQTLIFIAFFMSFAVKVPMWPLHTWLPDAHPEAPTGGSMVLAAITLKIGGYGFLRFILPIVPDASRELAGLMVVLSLIAIVYIGLVAVVQKDMKKLVAYSSISHMGFVTLGCFLFANGTLNTWAVEGAITQMISHGFVSAAMFFCIGVMYDRVHSRNIADYGGVVNKMPVFAAFFMLFAMANSGLPGTSGFAGEFMVIMGAVETNFVAAILAGLTLILGAGYTLWMYKRVVFGDVVNSHVAEMDDVSKREFLILAILAIAVIVMGVCPNIFVAKMHASVEQLLTQVTLSKI</sequence>
<feature type="transmembrane region" description="Helical" evidence="9">
    <location>
        <begin position="455"/>
        <end position="476"/>
    </location>
</feature>
<feature type="domain" description="NADH:ubiquinone oxidoreductase chain 4 N-terminal" evidence="11">
    <location>
        <begin position="9"/>
        <end position="123"/>
    </location>
</feature>
<dbReference type="InterPro" id="IPR001750">
    <property type="entry name" value="ND/Mrp_TM"/>
</dbReference>
<dbReference type="KEGG" id="nba:CUN60_03450"/>
<dbReference type="Pfam" id="PF01059">
    <property type="entry name" value="Oxidored_q5_N"/>
    <property type="match status" value="1"/>
</dbReference>
<dbReference type="GO" id="GO:0003954">
    <property type="term" value="F:NADH dehydrogenase activity"/>
    <property type="evidence" value="ECO:0007669"/>
    <property type="project" value="TreeGrafter"/>
</dbReference>
<evidence type="ECO:0000256" key="6">
    <source>
        <dbReference type="ARBA" id="ARBA00023027"/>
    </source>
</evidence>
<dbReference type="PANTHER" id="PTHR43507">
    <property type="entry name" value="NADH-UBIQUINONE OXIDOREDUCTASE CHAIN 4"/>
    <property type="match status" value="1"/>
</dbReference>
<keyword evidence="3 8" id="KW-0812">Transmembrane</keyword>
<keyword evidence="5 9" id="KW-1133">Transmembrane helix</keyword>
<comment type="subcellular location">
    <subcellularLocation>
        <location evidence="1">Endomembrane system</location>
        <topology evidence="1">Multi-pass membrane protein</topology>
    </subcellularLocation>
    <subcellularLocation>
        <location evidence="8">Membrane</location>
        <topology evidence="8">Multi-pass membrane protein</topology>
    </subcellularLocation>
</comment>